<evidence type="ECO:0000256" key="5">
    <source>
        <dbReference type="ARBA" id="ARBA00022692"/>
    </source>
</evidence>
<evidence type="ECO:0000256" key="8">
    <source>
        <dbReference type="ARBA" id="ARBA00023136"/>
    </source>
</evidence>
<proteinExistence type="inferred from homology"/>
<accession>A0A0D1VFK4</accession>
<evidence type="ECO:0000256" key="1">
    <source>
        <dbReference type="ARBA" id="ARBA00004651"/>
    </source>
</evidence>
<evidence type="ECO:0000313" key="13">
    <source>
        <dbReference type="Proteomes" id="UP000182836"/>
    </source>
</evidence>
<feature type="transmembrane region" description="Helical" evidence="9">
    <location>
        <begin position="148"/>
        <end position="167"/>
    </location>
</feature>
<evidence type="ECO:0000256" key="6">
    <source>
        <dbReference type="ARBA" id="ARBA00022847"/>
    </source>
</evidence>
<dbReference type="RefSeq" id="WP_043064455.1">
    <property type="nucleotide sequence ID" value="NZ_BJOA01000150.1"/>
</dbReference>
<dbReference type="Gene3D" id="1.20.1740.10">
    <property type="entry name" value="Amino acid/polyamine transporter I"/>
    <property type="match status" value="1"/>
</dbReference>
<keyword evidence="12" id="KW-1185">Reference proteome</keyword>
<reference evidence="10 12" key="1">
    <citation type="submission" date="2015-07" db="EMBL/GenBank/DDBJ databases">
        <title>Fjat-14205 dsm 2895.</title>
        <authorList>
            <person name="Liu B."/>
            <person name="Wang J."/>
            <person name="Zhu Y."/>
            <person name="Liu G."/>
            <person name="Chen Q."/>
            <person name="Chen Z."/>
            <person name="Lan J."/>
            <person name="Che J."/>
            <person name="Ge C."/>
            <person name="Shi H."/>
            <person name="Pan Z."/>
            <person name="Liu X."/>
        </authorList>
    </citation>
    <scope>NUCLEOTIDE SEQUENCE [LARGE SCALE GENOMIC DNA]</scope>
    <source>
        <strain evidence="10 12">DSM 2895</strain>
    </source>
</reference>
<feature type="transmembrane region" description="Helical" evidence="9">
    <location>
        <begin position="179"/>
        <end position="200"/>
    </location>
</feature>
<dbReference type="AlphaFoldDB" id="A0A0D1VFK4"/>
<feature type="transmembrane region" description="Helical" evidence="9">
    <location>
        <begin position="347"/>
        <end position="373"/>
    </location>
</feature>
<dbReference type="PANTHER" id="PTHR30330:SF3">
    <property type="entry name" value="TRANSCRIPTIONAL REGULATOR, LRP FAMILY"/>
    <property type="match status" value="1"/>
</dbReference>
<dbReference type="Pfam" id="PF01235">
    <property type="entry name" value="Na_Ala_symp"/>
    <property type="match status" value="1"/>
</dbReference>
<comment type="similarity">
    <text evidence="2 9">Belongs to the alanine or glycine:cation symporter (AGCS) (TC 2.A.25) family.</text>
</comment>
<keyword evidence="4 9" id="KW-1003">Cell membrane</keyword>
<feature type="transmembrane region" description="Helical" evidence="9">
    <location>
        <begin position="212"/>
        <end position="230"/>
    </location>
</feature>
<evidence type="ECO:0000256" key="9">
    <source>
        <dbReference type="RuleBase" id="RU363064"/>
    </source>
</evidence>
<dbReference type="EMBL" id="LGUG01000004">
    <property type="protein sequence ID" value="KON96010.1"/>
    <property type="molecule type" value="Genomic_DNA"/>
</dbReference>
<sequence>MKGLTHIVSQVTEWIWGLPMILLLLGGGIFLSVRLGFFQIRYLPHILNQTFGKMFSKSSKPGSVTPFQAATSALASTIGAANMVGVPVAIAMGGPGAVFWMWVVALISMATKYSEVVLGVKYRQKNEDGEWVGGPMYYIDKGLGWKPIAWLFAFGLMLEIAASMMVQSNSIATLVQSTFHIPVWITGALVMLLVGLVTYGGIKRIGQITEKLVPLMVSIYLIAALIVLVFNAREIPYAFELIFVHAFTPISAAGGFIGAGVAAAIRWGLARGIYSNEAGMGTAPIAHATAQTDHPAKQGFWGIFEVIVDTLIVCTMTALVVLTSGVWKDVKSEEASSMVSQALGEVIGSSLAGLILSLVLFLFVLSTVVVIVYYGEKQAEYLFGSTFAKVMRFIYICAILVGAVGGLQFIWQFLDLLLALIVVPNIIAVLFLNKEVRDVTKDYFLNVYKRNESVEQKDGPMRKVH</sequence>
<protein>
    <submittedName>
        <fullName evidence="11">Alanine or glycine:cation symporter, AGCS family</fullName>
    </submittedName>
    <submittedName>
        <fullName evidence="10">Amino acid carrier protein</fullName>
    </submittedName>
</protein>
<evidence type="ECO:0000256" key="2">
    <source>
        <dbReference type="ARBA" id="ARBA00009261"/>
    </source>
</evidence>
<dbReference type="PANTHER" id="PTHR30330">
    <property type="entry name" value="AGSS FAMILY TRANSPORTER, SODIUM-ALANINE"/>
    <property type="match status" value="1"/>
</dbReference>
<dbReference type="NCBIfam" id="TIGR00835">
    <property type="entry name" value="agcS"/>
    <property type="match status" value="1"/>
</dbReference>
<feature type="transmembrane region" description="Helical" evidence="9">
    <location>
        <begin position="90"/>
        <end position="111"/>
    </location>
</feature>
<dbReference type="GO" id="GO:0005886">
    <property type="term" value="C:plasma membrane"/>
    <property type="evidence" value="ECO:0007669"/>
    <property type="project" value="UniProtKB-SubCell"/>
</dbReference>
<dbReference type="OrthoDB" id="9804874at2"/>
<dbReference type="PATRIC" id="fig|47500.8.peg.2584"/>
<feature type="transmembrane region" description="Helical" evidence="9">
    <location>
        <begin position="242"/>
        <end position="265"/>
    </location>
</feature>
<evidence type="ECO:0000256" key="4">
    <source>
        <dbReference type="ARBA" id="ARBA00022475"/>
    </source>
</evidence>
<dbReference type="GO" id="GO:0005283">
    <property type="term" value="F:amino acid:sodium symporter activity"/>
    <property type="evidence" value="ECO:0007669"/>
    <property type="project" value="InterPro"/>
</dbReference>
<name>A0A0D1VFK4_ANEMI</name>
<dbReference type="GeneID" id="42305796"/>
<feature type="transmembrane region" description="Helical" evidence="9">
    <location>
        <begin position="416"/>
        <end position="433"/>
    </location>
</feature>
<gene>
    <name evidence="10" type="ORF">AF333_11440</name>
    <name evidence="11" type="ORF">SAMN04487909_113116</name>
</gene>
<feature type="transmembrane region" description="Helical" evidence="9">
    <location>
        <begin position="393"/>
        <end position="410"/>
    </location>
</feature>
<evidence type="ECO:0000313" key="12">
    <source>
        <dbReference type="Proteomes" id="UP000037269"/>
    </source>
</evidence>
<dbReference type="STRING" id="47500.AF333_11440"/>
<reference evidence="11 13" key="2">
    <citation type="submission" date="2016-10" db="EMBL/GenBank/DDBJ databases">
        <authorList>
            <person name="de Groot N.N."/>
        </authorList>
    </citation>
    <scope>NUCLEOTIDE SEQUENCE [LARGE SCALE GENOMIC DNA]</scope>
    <source>
        <strain evidence="11 13">DSM 2895</strain>
    </source>
</reference>
<evidence type="ECO:0000256" key="7">
    <source>
        <dbReference type="ARBA" id="ARBA00022989"/>
    </source>
</evidence>
<comment type="subcellular location">
    <subcellularLocation>
        <location evidence="1 9">Cell membrane</location>
        <topology evidence="1 9">Multi-pass membrane protein</topology>
    </subcellularLocation>
</comment>
<keyword evidence="5 9" id="KW-0812">Transmembrane</keyword>
<keyword evidence="3 9" id="KW-0813">Transport</keyword>
<dbReference type="InterPro" id="IPR001463">
    <property type="entry name" value="Na/Ala_symport"/>
</dbReference>
<feature type="transmembrane region" description="Helical" evidence="9">
    <location>
        <begin position="20"/>
        <end position="43"/>
    </location>
</feature>
<dbReference type="PRINTS" id="PR00175">
    <property type="entry name" value="NAALASMPORT"/>
</dbReference>
<organism evidence="10 12">
    <name type="scientific">Aneurinibacillus migulanus</name>
    <name type="common">Bacillus migulanus</name>
    <dbReference type="NCBI Taxonomy" id="47500"/>
    <lineage>
        <taxon>Bacteria</taxon>
        <taxon>Bacillati</taxon>
        <taxon>Bacillota</taxon>
        <taxon>Bacilli</taxon>
        <taxon>Bacillales</taxon>
        <taxon>Paenibacillaceae</taxon>
        <taxon>Aneurinibacillus group</taxon>
        <taxon>Aneurinibacillus</taxon>
    </lineage>
</organism>
<evidence type="ECO:0000313" key="11">
    <source>
        <dbReference type="EMBL" id="SDJ19805.1"/>
    </source>
</evidence>
<feature type="transmembrane region" description="Helical" evidence="9">
    <location>
        <begin position="64"/>
        <end position="84"/>
    </location>
</feature>
<keyword evidence="7 9" id="KW-1133">Transmembrane helix</keyword>
<dbReference type="FunFam" id="1.20.1740.10:FF:000004">
    <property type="entry name" value="Sodium:alanine symporter family protein"/>
    <property type="match status" value="1"/>
</dbReference>
<feature type="transmembrane region" description="Helical" evidence="9">
    <location>
        <begin position="306"/>
        <end position="327"/>
    </location>
</feature>
<evidence type="ECO:0000256" key="3">
    <source>
        <dbReference type="ARBA" id="ARBA00022448"/>
    </source>
</evidence>
<dbReference type="EMBL" id="FNED01000013">
    <property type="protein sequence ID" value="SDJ19805.1"/>
    <property type="molecule type" value="Genomic_DNA"/>
</dbReference>
<keyword evidence="6 9" id="KW-0769">Symport</keyword>
<keyword evidence="8 9" id="KW-0472">Membrane</keyword>
<dbReference type="Proteomes" id="UP000037269">
    <property type="component" value="Unassembled WGS sequence"/>
</dbReference>
<dbReference type="Proteomes" id="UP000182836">
    <property type="component" value="Unassembled WGS sequence"/>
</dbReference>
<evidence type="ECO:0000313" key="10">
    <source>
        <dbReference type="EMBL" id="KON96010.1"/>
    </source>
</evidence>